<organism evidence="15 16">
    <name type="scientific">Leeia speluncae</name>
    <dbReference type="NCBI Taxonomy" id="2884804"/>
    <lineage>
        <taxon>Bacteria</taxon>
        <taxon>Pseudomonadati</taxon>
        <taxon>Pseudomonadota</taxon>
        <taxon>Betaproteobacteria</taxon>
        <taxon>Neisseriales</taxon>
        <taxon>Leeiaceae</taxon>
        <taxon>Leeia</taxon>
    </lineage>
</organism>
<protein>
    <recommendedName>
        <fullName evidence="4 14">Undecaprenyl-diphosphatase</fullName>
        <ecNumber evidence="3 14">3.6.1.27</ecNumber>
    </recommendedName>
    <alternativeName>
        <fullName evidence="12 14">Bacitracin resistance protein</fullName>
    </alternativeName>
    <alternativeName>
        <fullName evidence="11 14">Undecaprenyl pyrophosphate phosphatase</fullName>
    </alternativeName>
</protein>
<evidence type="ECO:0000256" key="14">
    <source>
        <dbReference type="HAMAP-Rule" id="MF_01006"/>
    </source>
</evidence>
<evidence type="ECO:0000313" key="15">
    <source>
        <dbReference type="EMBL" id="MCB6183420.1"/>
    </source>
</evidence>
<feature type="transmembrane region" description="Helical" evidence="14">
    <location>
        <begin position="109"/>
        <end position="130"/>
    </location>
</feature>
<dbReference type="Proteomes" id="UP001165395">
    <property type="component" value="Unassembled WGS sequence"/>
</dbReference>
<dbReference type="EMBL" id="JAJBZT010000003">
    <property type="protein sequence ID" value="MCB6183420.1"/>
    <property type="molecule type" value="Genomic_DNA"/>
</dbReference>
<evidence type="ECO:0000256" key="8">
    <source>
        <dbReference type="ARBA" id="ARBA00022989"/>
    </source>
</evidence>
<evidence type="ECO:0000256" key="5">
    <source>
        <dbReference type="ARBA" id="ARBA00022475"/>
    </source>
</evidence>
<evidence type="ECO:0000256" key="9">
    <source>
        <dbReference type="ARBA" id="ARBA00023136"/>
    </source>
</evidence>
<keyword evidence="9 14" id="KW-0472">Membrane</keyword>
<keyword evidence="8 14" id="KW-1133">Transmembrane helix</keyword>
<comment type="similarity">
    <text evidence="2 14">Belongs to the UppP family.</text>
</comment>
<comment type="caution">
    <text evidence="15">The sequence shown here is derived from an EMBL/GenBank/DDBJ whole genome shotgun (WGS) entry which is preliminary data.</text>
</comment>
<evidence type="ECO:0000256" key="3">
    <source>
        <dbReference type="ARBA" id="ARBA00012374"/>
    </source>
</evidence>
<keyword evidence="6 14" id="KW-0812">Transmembrane</keyword>
<comment type="catalytic activity">
    <reaction evidence="13 14">
        <text>di-trans,octa-cis-undecaprenyl diphosphate + H2O = di-trans,octa-cis-undecaprenyl phosphate + phosphate + H(+)</text>
        <dbReference type="Rhea" id="RHEA:28094"/>
        <dbReference type="ChEBI" id="CHEBI:15377"/>
        <dbReference type="ChEBI" id="CHEBI:15378"/>
        <dbReference type="ChEBI" id="CHEBI:43474"/>
        <dbReference type="ChEBI" id="CHEBI:58405"/>
        <dbReference type="ChEBI" id="CHEBI:60392"/>
        <dbReference type="EC" id="3.6.1.27"/>
    </reaction>
</comment>
<evidence type="ECO:0000256" key="4">
    <source>
        <dbReference type="ARBA" id="ARBA00021581"/>
    </source>
</evidence>
<evidence type="ECO:0000256" key="12">
    <source>
        <dbReference type="ARBA" id="ARBA00032932"/>
    </source>
</evidence>
<proteinExistence type="inferred from homology"/>
<feature type="transmembrane region" description="Helical" evidence="14">
    <location>
        <begin position="259"/>
        <end position="277"/>
    </location>
</feature>
<feature type="transmembrane region" description="Helical" evidence="14">
    <location>
        <begin position="226"/>
        <end position="247"/>
    </location>
</feature>
<dbReference type="InterPro" id="IPR003824">
    <property type="entry name" value="UppP"/>
</dbReference>
<comment type="subcellular location">
    <subcellularLocation>
        <location evidence="1 14">Cell membrane</location>
        <topology evidence="1 14">Multi-pass membrane protein</topology>
    </subcellularLocation>
</comment>
<dbReference type="GO" id="GO:0050380">
    <property type="term" value="F:undecaprenyl-diphosphatase activity"/>
    <property type="evidence" value="ECO:0007669"/>
    <property type="project" value="UniProtKB-EC"/>
</dbReference>
<reference evidence="15" key="1">
    <citation type="submission" date="2021-10" db="EMBL/GenBank/DDBJ databases">
        <title>The complete genome sequence of Leeia sp. TBRC 13508.</title>
        <authorList>
            <person name="Charoenyingcharoen P."/>
            <person name="Yukphan P."/>
        </authorList>
    </citation>
    <scope>NUCLEOTIDE SEQUENCE</scope>
    <source>
        <strain evidence="15">TBRC 13508</strain>
    </source>
</reference>
<keyword evidence="16" id="KW-1185">Reference proteome</keyword>
<dbReference type="NCBIfam" id="NF001389">
    <property type="entry name" value="PRK00281.1-2"/>
    <property type="match status" value="1"/>
</dbReference>
<comment type="miscellaneous">
    <text evidence="14">Bacitracin is thought to be involved in the inhibition of peptidoglycan synthesis by sequestering undecaprenyl diphosphate, thereby reducing the pool of lipid carrier available.</text>
</comment>
<evidence type="ECO:0000256" key="6">
    <source>
        <dbReference type="ARBA" id="ARBA00022692"/>
    </source>
</evidence>
<keyword evidence="7 14" id="KW-0378">Hydrolase</keyword>
<feature type="transmembrane region" description="Helical" evidence="14">
    <location>
        <begin position="84"/>
        <end position="103"/>
    </location>
</feature>
<keyword evidence="14" id="KW-0961">Cell wall biogenesis/degradation</keyword>
<evidence type="ECO:0000256" key="13">
    <source>
        <dbReference type="ARBA" id="ARBA00047594"/>
    </source>
</evidence>
<evidence type="ECO:0000256" key="1">
    <source>
        <dbReference type="ARBA" id="ARBA00004651"/>
    </source>
</evidence>
<dbReference type="EC" id="3.6.1.27" evidence="3 14"/>
<dbReference type="NCBIfam" id="NF001390">
    <property type="entry name" value="PRK00281.1-4"/>
    <property type="match status" value="1"/>
</dbReference>
<dbReference type="RefSeq" id="WP_227180166.1">
    <property type="nucleotide sequence ID" value="NZ_JAJBZT010000003.1"/>
</dbReference>
<evidence type="ECO:0000256" key="7">
    <source>
        <dbReference type="ARBA" id="ARBA00022801"/>
    </source>
</evidence>
<keyword evidence="5 14" id="KW-1003">Cell membrane</keyword>
<accession>A0ABS8D5E4</accession>
<dbReference type="HAMAP" id="MF_01006">
    <property type="entry name" value="Undec_diphosphatase"/>
    <property type="match status" value="1"/>
</dbReference>
<feature type="transmembrane region" description="Helical" evidence="14">
    <location>
        <begin position="188"/>
        <end position="206"/>
    </location>
</feature>
<dbReference type="Pfam" id="PF02673">
    <property type="entry name" value="BacA"/>
    <property type="match status" value="1"/>
</dbReference>
<keyword evidence="10 14" id="KW-0046">Antibiotic resistance</keyword>
<dbReference type="PANTHER" id="PTHR30622:SF3">
    <property type="entry name" value="UNDECAPRENYL-DIPHOSPHATASE"/>
    <property type="match status" value="1"/>
</dbReference>
<keyword evidence="14" id="KW-0573">Peptidoglycan synthesis</keyword>
<evidence type="ECO:0000256" key="11">
    <source>
        <dbReference type="ARBA" id="ARBA00032707"/>
    </source>
</evidence>
<gene>
    <name evidence="14" type="primary">uppP</name>
    <name evidence="15" type="ORF">LIN78_07660</name>
</gene>
<sequence length="282" mass="30939">MDVILLIKAAIMGVVEGLTEFLPVSSTGHLIVAGDLINFWTKEKADVFEIVIQLAAILAVCWEFRARIKDVVTRLPYERSARKFVINLFIAFLPAAILGVLFIKKIKEHLFNPVAVATALVLGGLVILWAEKRQPRVRVHEVDEMSYGDALKIGLAQALALIPGTSRSGATIIGGLLFGLSRKAATEFSFFLAIPVMFAATAKELWGVIHPKAGAAHIAFTSADWLVFGVGCFTAFISAFIAVRGLLRFVSRHDFSVFAWYRVVFGGIILATWYWGIVSWAS</sequence>
<dbReference type="NCBIfam" id="TIGR00753">
    <property type="entry name" value="undec_PP_bacA"/>
    <property type="match status" value="1"/>
</dbReference>
<evidence type="ECO:0000313" key="16">
    <source>
        <dbReference type="Proteomes" id="UP001165395"/>
    </source>
</evidence>
<dbReference type="PANTHER" id="PTHR30622">
    <property type="entry name" value="UNDECAPRENYL-DIPHOSPHATASE"/>
    <property type="match status" value="1"/>
</dbReference>
<evidence type="ECO:0000256" key="2">
    <source>
        <dbReference type="ARBA" id="ARBA00010621"/>
    </source>
</evidence>
<comment type="function">
    <text evidence="14">Catalyzes the dephosphorylation of undecaprenyl diphosphate (UPP). Confers resistance to bacitracin.</text>
</comment>
<name>A0ABS8D5E4_9NEIS</name>
<evidence type="ECO:0000256" key="10">
    <source>
        <dbReference type="ARBA" id="ARBA00023251"/>
    </source>
</evidence>
<keyword evidence="14" id="KW-0133">Cell shape</keyword>
<feature type="transmembrane region" description="Helical" evidence="14">
    <location>
        <begin position="47"/>
        <end position="64"/>
    </location>
</feature>